<evidence type="ECO:0000313" key="6">
    <source>
        <dbReference type="EMBL" id="CAJ0586805.1"/>
    </source>
</evidence>
<evidence type="ECO:0000256" key="2">
    <source>
        <dbReference type="ARBA" id="ARBA00022539"/>
    </source>
</evidence>
<evidence type="ECO:0000259" key="5">
    <source>
        <dbReference type="PROSITE" id="PS51443"/>
    </source>
</evidence>
<sequence length="388" mass="43676">MSVTAPNFYRRPLPDSCVPFASEAGKKYFTESLMEGNANIYFKLAAQFITQDEPAYCGPSSLVMCLNALEVDPGRVWKSPWRFYHESMLDCCVPLEAIKRSGLTIYQMRCLANCNRLNCELVTADEGDESLSTFRADVMRSVRSDTTIIVAGYNRRVLGQTGAGHFSPLGAYHSGSDSVLVLDVARFKYPPHWVPLRTLHEAMATEDPSTQQNRGHLVLSLRSETRPLVVFGLRTTIACNDAHFAESVVSWREFLREAPMAEDADEWVVVCRRFLQCFSGHAMTCKGIEACCRNGTKATETDEMAECSLKICREIRQTHVAQLTMSSAVAALMLAWPYQTDFSKRSTRLHDYSLEWLKSVSEDTRNEIAVLQEQISTMIECTKPVPKF</sequence>
<dbReference type="GO" id="GO:0046938">
    <property type="term" value="P:phytochelatin biosynthetic process"/>
    <property type="evidence" value="ECO:0007669"/>
    <property type="project" value="InterPro"/>
</dbReference>
<protein>
    <recommendedName>
        <fullName evidence="1">glutathione gamma-glutamylcysteinyltransferase</fullName>
        <ecNumber evidence="1">2.3.2.15</ecNumber>
    </recommendedName>
</protein>
<dbReference type="SUPFAM" id="SSF54001">
    <property type="entry name" value="Cysteine proteinases"/>
    <property type="match status" value="1"/>
</dbReference>
<dbReference type="InterPro" id="IPR040409">
    <property type="entry name" value="PCS-like"/>
</dbReference>
<dbReference type="InterPro" id="IPR038156">
    <property type="entry name" value="PCS_N_sf"/>
</dbReference>
<dbReference type="InterPro" id="IPR038765">
    <property type="entry name" value="Papain-like_cys_pep_sf"/>
</dbReference>
<dbReference type="Proteomes" id="UP001177023">
    <property type="component" value="Unassembled WGS sequence"/>
</dbReference>
<dbReference type="EC" id="2.3.2.15" evidence="1"/>
<dbReference type="EMBL" id="CATQJA010002709">
    <property type="protein sequence ID" value="CAJ0586805.1"/>
    <property type="molecule type" value="Genomic_DNA"/>
</dbReference>
<dbReference type="PANTHER" id="PTHR33447">
    <property type="entry name" value="GLUTATHIONE GAMMA-GLUTAMYLCYSTEINYLTRANSFERASE"/>
    <property type="match status" value="1"/>
</dbReference>
<feature type="non-terminal residue" evidence="6">
    <location>
        <position position="1"/>
    </location>
</feature>
<dbReference type="GO" id="GO:0046872">
    <property type="term" value="F:metal ion binding"/>
    <property type="evidence" value="ECO:0007669"/>
    <property type="project" value="UniProtKB-KW"/>
</dbReference>
<name>A0AA36GD89_9BILA</name>
<comment type="caution">
    <text evidence="6">The sequence shown here is derived from an EMBL/GenBank/DDBJ whole genome shotgun (WGS) entry which is preliminary data.</text>
</comment>
<organism evidence="6 7">
    <name type="scientific">Mesorhabditis spiculigera</name>
    <dbReference type="NCBI Taxonomy" id="96644"/>
    <lineage>
        <taxon>Eukaryota</taxon>
        <taxon>Metazoa</taxon>
        <taxon>Ecdysozoa</taxon>
        <taxon>Nematoda</taxon>
        <taxon>Chromadorea</taxon>
        <taxon>Rhabditida</taxon>
        <taxon>Rhabditina</taxon>
        <taxon>Rhabditomorpha</taxon>
        <taxon>Rhabditoidea</taxon>
        <taxon>Rhabditidae</taxon>
        <taxon>Mesorhabditinae</taxon>
        <taxon>Mesorhabditis</taxon>
    </lineage>
</organism>
<accession>A0AA36GD89</accession>
<proteinExistence type="predicted"/>
<dbReference type="GO" id="GO:0016756">
    <property type="term" value="F:glutathione gamma-glutamylcysteinyltransferase activity"/>
    <property type="evidence" value="ECO:0007669"/>
    <property type="project" value="UniProtKB-EC"/>
</dbReference>
<gene>
    <name evidence="6" type="ORF">MSPICULIGERA_LOCUS24790</name>
</gene>
<keyword evidence="7" id="KW-1185">Reference proteome</keyword>
<keyword evidence="2" id="KW-0104">Cadmium</keyword>
<evidence type="ECO:0000256" key="3">
    <source>
        <dbReference type="ARBA" id="ARBA00022679"/>
    </source>
</evidence>
<evidence type="ECO:0000256" key="1">
    <source>
        <dbReference type="ARBA" id="ARBA00012468"/>
    </source>
</evidence>
<dbReference type="InterPro" id="IPR007719">
    <property type="entry name" value="PCS_N"/>
</dbReference>
<reference evidence="6" key="1">
    <citation type="submission" date="2023-06" db="EMBL/GenBank/DDBJ databases">
        <authorList>
            <person name="Delattre M."/>
        </authorList>
    </citation>
    <scope>NUCLEOTIDE SEQUENCE</scope>
    <source>
        <strain evidence="6">AF72</strain>
    </source>
</reference>
<evidence type="ECO:0000313" key="7">
    <source>
        <dbReference type="Proteomes" id="UP001177023"/>
    </source>
</evidence>
<dbReference type="PROSITE" id="PS51443">
    <property type="entry name" value="PCS"/>
    <property type="match status" value="1"/>
</dbReference>
<dbReference type="FunFam" id="3.90.70.30:FF:000001">
    <property type="entry name" value="Glutathione gamma-glutamylcysteinyltransferase 1"/>
    <property type="match status" value="1"/>
</dbReference>
<dbReference type="Gene3D" id="3.90.70.30">
    <property type="entry name" value="Phytochelatin synthase, N-terminal domain"/>
    <property type="match status" value="1"/>
</dbReference>
<keyword evidence="3" id="KW-0808">Transferase</keyword>
<dbReference type="AlphaFoldDB" id="A0AA36GD89"/>
<dbReference type="GO" id="GO:0098849">
    <property type="term" value="P:cellular detoxification of cadmium ion"/>
    <property type="evidence" value="ECO:0007669"/>
    <property type="project" value="TreeGrafter"/>
</dbReference>
<keyword evidence="4" id="KW-0479">Metal-binding</keyword>
<dbReference type="PANTHER" id="PTHR33447:SF2">
    <property type="entry name" value="GLUTATHIONE GAMMA-GLUTAMYLCYSTEINYLTRANSFERASE"/>
    <property type="match status" value="1"/>
</dbReference>
<evidence type="ECO:0000256" key="4">
    <source>
        <dbReference type="ARBA" id="ARBA00022723"/>
    </source>
</evidence>
<dbReference type="Pfam" id="PF05023">
    <property type="entry name" value="Phytochelatin"/>
    <property type="match status" value="1"/>
</dbReference>
<feature type="domain" description="Peptidase C83" evidence="5">
    <location>
        <begin position="3"/>
        <end position="224"/>
    </location>
</feature>
<dbReference type="GO" id="GO:0010273">
    <property type="term" value="P:detoxification of copper ion"/>
    <property type="evidence" value="ECO:0007669"/>
    <property type="project" value="TreeGrafter"/>
</dbReference>